<name>A0AAV8YHZ5_9CUCU</name>
<organism evidence="1 2">
    <name type="scientific">Aromia moschata</name>
    <dbReference type="NCBI Taxonomy" id="1265417"/>
    <lineage>
        <taxon>Eukaryota</taxon>
        <taxon>Metazoa</taxon>
        <taxon>Ecdysozoa</taxon>
        <taxon>Arthropoda</taxon>
        <taxon>Hexapoda</taxon>
        <taxon>Insecta</taxon>
        <taxon>Pterygota</taxon>
        <taxon>Neoptera</taxon>
        <taxon>Endopterygota</taxon>
        <taxon>Coleoptera</taxon>
        <taxon>Polyphaga</taxon>
        <taxon>Cucujiformia</taxon>
        <taxon>Chrysomeloidea</taxon>
        <taxon>Cerambycidae</taxon>
        <taxon>Cerambycinae</taxon>
        <taxon>Callichromatini</taxon>
        <taxon>Aromia</taxon>
    </lineage>
</organism>
<dbReference type="Proteomes" id="UP001162162">
    <property type="component" value="Unassembled WGS sequence"/>
</dbReference>
<dbReference type="Gene3D" id="3.30.420.10">
    <property type="entry name" value="Ribonuclease H-like superfamily/Ribonuclease H"/>
    <property type="match status" value="1"/>
</dbReference>
<dbReference type="InterPro" id="IPR036397">
    <property type="entry name" value="RNaseH_sf"/>
</dbReference>
<accession>A0AAV8YHZ5</accession>
<evidence type="ECO:0000313" key="1">
    <source>
        <dbReference type="EMBL" id="KAJ8950453.1"/>
    </source>
</evidence>
<protein>
    <recommendedName>
        <fullName evidence="3">Transposase</fullName>
    </recommendedName>
</protein>
<sequence>MLFMQDGAPAHFSRLVRQYLNTTIPDRWIGRGSQMPWLAQSPDFNPLDFCTVVNKRVHKCIEVNGHHFEHLLPKVDLFVY</sequence>
<evidence type="ECO:0000313" key="2">
    <source>
        <dbReference type="Proteomes" id="UP001162162"/>
    </source>
</evidence>
<gene>
    <name evidence="1" type="ORF">NQ318_010331</name>
</gene>
<dbReference type="GO" id="GO:0003676">
    <property type="term" value="F:nucleic acid binding"/>
    <property type="evidence" value="ECO:0007669"/>
    <property type="project" value="InterPro"/>
</dbReference>
<comment type="caution">
    <text evidence="1">The sequence shown here is derived from an EMBL/GenBank/DDBJ whole genome shotgun (WGS) entry which is preliminary data.</text>
</comment>
<keyword evidence="2" id="KW-1185">Reference proteome</keyword>
<dbReference type="PANTHER" id="PTHR47326:SF1">
    <property type="entry name" value="HTH PSQ-TYPE DOMAIN-CONTAINING PROTEIN"/>
    <property type="match status" value="1"/>
</dbReference>
<dbReference type="PANTHER" id="PTHR47326">
    <property type="entry name" value="TRANSPOSABLE ELEMENT TC3 TRANSPOSASE-LIKE PROTEIN"/>
    <property type="match status" value="1"/>
</dbReference>
<reference evidence="1" key="1">
    <citation type="journal article" date="2023" name="Insect Mol. Biol.">
        <title>Genome sequencing provides insights into the evolution of gene families encoding plant cell wall-degrading enzymes in longhorned beetles.</title>
        <authorList>
            <person name="Shin N.R."/>
            <person name="Okamura Y."/>
            <person name="Kirsch R."/>
            <person name="Pauchet Y."/>
        </authorList>
    </citation>
    <scope>NUCLEOTIDE SEQUENCE</scope>
    <source>
        <strain evidence="1">AMC_N1</strain>
    </source>
</reference>
<evidence type="ECO:0008006" key="3">
    <source>
        <dbReference type="Google" id="ProtNLM"/>
    </source>
</evidence>
<proteinExistence type="predicted"/>
<dbReference type="AlphaFoldDB" id="A0AAV8YHZ5"/>
<dbReference type="EMBL" id="JAPWTK010000100">
    <property type="protein sequence ID" value="KAJ8950453.1"/>
    <property type="molecule type" value="Genomic_DNA"/>
</dbReference>